<evidence type="ECO:0000259" key="6">
    <source>
        <dbReference type="PROSITE" id="PS51554"/>
    </source>
</evidence>
<dbReference type="RefSeq" id="WP_155321809.1">
    <property type="nucleotide sequence ID" value="NZ_AP021876.1"/>
</dbReference>
<evidence type="ECO:0000259" key="5">
    <source>
        <dbReference type="PROSITE" id="PS51149"/>
    </source>
</evidence>
<dbReference type="InterPro" id="IPR019777">
    <property type="entry name" value="Form_AcTrfase_GR_CS"/>
</dbReference>
<sequence>MTTVAPSVQYQGQTIDFPLENPEEMNVSDDRLTQTLASPSTERTKRLKARCRFKHTAAGEFVNPDLKGGIERARYFTEGFKNAGGKPYILRRAESIANVLNKTTIVLQEDELIIGFNAEHPEKFPLFPETSHLNVIDFINSPYCPEEKEEAVELVEYWEKYGLVTKGARYFSELELQQMYQFSTMEAPAFANAYNSTVPPYETIMEDGLNKRIAMAEENIARAKAELAAADWNGPERLPLLDKIDTWEAMIIVDQAVINWAQRHGRMCRIVAEKFESDAKRQAELMEIADICQRVPAEPCRGLRDAMQVKWFTYLVCHAIETYASGYAHKEDKVLWPYYQVSVIDQSFQPMTHADVVELVECERLKVSEHGCGKNRAYRSAFAGSNDLFILTLGGTNKDGSDGCNDMTDAILQAAKNIRTTEPSIGFRWSPKGRKKTKRLVFECIRDGLGFPSIKNDELATEQLMAQFGASEEEARDWALVLCMSPGHCGRRKAQKVRTEGGGGSFTAKVFEITLSDGFDWSFSGFQMGPKSGDPRDFKTFDELWEVFRKQSDYVNDMLWRTKDVTRKLQAKYLQLPFLSSLDDGCMERGIDAVSNTELPNPWLQVHTAIVACNSLTAIKKLVYDEKKYTMAQLIEALHANWEGYEEMRRDFAAAPKWGNDDDYADAIVKAYWEDILAEKYKRIVTYSGAHPLAGSQAVAVYLHIGSITGPTPDGRFGGEACDDGGVSPMAGTDKLGPTAVLRSLSKIDSSKFKFNLLNQRLSVPLMRSKHGFDIWHAYMKTWHDLKIDHVQFNCVSTEEMLAAQKEPEQHEDLIVRVAGYSARFVDISTYAQNTIIKRNVQGFGPAEFDKFSVEFSEA</sequence>
<evidence type="ECO:0000256" key="4">
    <source>
        <dbReference type="SAM" id="Coils"/>
    </source>
</evidence>
<dbReference type="SUPFAM" id="SSF51998">
    <property type="entry name" value="PFL-like glycyl radical enzymes"/>
    <property type="match status" value="1"/>
</dbReference>
<gene>
    <name evidence="7" type="ORF">DSCO28_15650</name>
</gene>
<proteinExistence type="predicted"/>
<organism evidence="7 8">
    <name type="scientific">Desulfosarcina ovata subsp. sediminis</name>
    <dbReference type="NCBI Taxonomy" id="885957"/>
    <lineage>
        <taxon>Bacteria</taxon>
        <taxon>Pseudomonadati</taxon>
        <taxon>Thermodesulfobacteriota</taxon>
        <taxon>Desulfobacteria</taxon>
        <taxon>Desulfobacterales</taxon>
        <taxon>Desulfosarcinaceae</taxon>
        <taxon>Desulfosarcina</taxon>
    </lineage>
</organism>
<dbReference type="PROSITE" id="PS00850">
    <property type="entry name" value="GLY_RADICAL_1"/>
    <property type="match status" value="1"/>
</dbReference>
<dbReference type="KEGG" id="dov:DSCO28_15650"/>
<dbReference type="EMBL" id="AP021876">
    <property type="protein sequence ID" value="BBO80999.1"/>
    <property type="molecule type" value="Genomic_DNA"/>
</dbReference>
<dbReference type="InterPro" id="IPR001150">
    <property type="entry name" value="Gly_radical"/>
</dbReference>
<dbReference type="PROSITE" id="PS51554">
    <property type="entry name" value="PFL"/>
    <property type="match status" value="1"/>
</dbReference>
<keyword evidence="2" id="KW-0456">Lyase</keyword>
<name>A0A5K7ZN43_9BACT</name>
<dbReference type="InterPro" id="IPR051215">
    <property type="entry name" value="GRE"/>
</dbReference>
<dbReference type="Gene3D" id="3.20.70.20">
    <property type="match status" value="1"/>
</dbReference>
<dbReference type="Pfam" id="PF01228">
    <property type="entry name" value="Gly_radical"/>
    <property type="match status" value="1"/>
</dbReference>
<dbReference type="InterPro" id="IPR004184">
    <property type="entry name" value="PFL_dom"/>
</dbReference>
<feature type="domain" description="PFL" evidence="6">
    <location>
        <begin position="42"/>
        <end position="717"/>
    </location>
</feature>
<feature type="coiled-coil region" evidence="4">
    <location>
        <begin position="206"/>
        <end position="233"/>
    </location>
</feature>
<evidence type="ECO:0000313" key="7">
    <source>
        <dbReference type="EMBL" id="BBO80999.1"/>
    </source>
</evidence>
<dbReference type="PANTHER" id="PTHR43641">
    <property type="entry name" value="FORMATE ACETYLTRANSFERASE 3-RELATED"/>
    <property type="match status" value="1"/>
</dbReference>
<dbReference type="GO" id="GO:0005829">
    <property type="term" value="C:cytosol"/>
    <property type="evidence" value="ECO:0007669"/>
    <property type="project" value="TreeGrafter"/>
</dbReference>
<dbReference type="AlphaFoldDB" id="A0A5K7ZN43"/>
<feature type="domain" description="Glycine radical" evidence="5">
    <location>
        <begin position="725"/>
        <end position="845"/>
    </location>
</feature>
<protein>
    <submittedName>
        <fullName evidence="7">Glycyl radical enzyme</fullName>
    </submittedName>
</protein>
<reference evidence="7 8" key="1">
    <citation type="submission" date="2019-11" db="EMBL/GenBank/DDBJ databases">
        <title>Comparative genomics of hydrocarbon-degrading Desulfosarcina strains.</title>
        <authorList>
            <person name="Watanabe M."/>
            <person name="Kojima H."/>
            <person name="Fukui M."/>
        </authorList>
    </citation>
    <scope>NUCLEOTIDE SEQUENCE [LARGE SCALE GENOMIC DNA]</scope>
    <source>
        <strain evidence="7 8">28bB2T</strain>
    </source>
</reference>
<evidence type="ECO:0000256" key="2">
    <source>
        <dbReference type="ARBA" id="ARBA00023239"/>
    </source>
</evidence>
<keyword evidence="1 3" id="KW-0556">Organic radical</keyword>
<keyword evidence="4" id="KW-0175">Coiled coil</keyword>
<feature type="modified residue" description="Glycine radical" evidence="3">
    <location>
        <position position="820"/>
    </location>
</feature>
<dbReference type="PANTHER" id="PTHR43641:SF2">
    <property type="entry name" value="DEHYDRATASE YBIW-RELATED"/>
    <property type="match status" value="1"/>
</dbReference>
<dbReference type="Proteomes" id="UP000425960">
    <property type="component" value="Chromosome"/>
</dbReference>
<dbReference type="PROSITE" id="PS51149">
    <property type="entry name" value="GLY_RADICAL_2"/>
    <property type="match status" value="1"/>
</dbReference>
<evidence type="ECO:0000256" key="1">
    <source>
        <dbReference type="ARBA" id="ARBA00022818"/>
    </source>
</evidence>
<evidence type="ECO:0000313" key="8">
    <source>
        <dbReference type="Proteomes" id="UP000425960"/>
    </source>
</evidence>
<accession>A0A5K7ZN43</accession>
<evidence type="ECO:0000256" key="3">
    <source>
        <dbReference type="PROSITE-ProRule" id="PRU00493"/>
    </source>
</evidence>
<dbReference type="GO" id="GO:0016829">
    <property type="term" value="F:lyase activity"/>
    <property type="evidence" value="ECO:0007669"/>
    <property type="project" value="UniProtKB-KW"/>
</dbReference>
<dbReference type="Pfam" id="PF02901">
    <property type="entry name" value="PFL-like"/>
    <property type="match status" value="1"/>
</dbReference>